<gene>
    <name evidence="1" type="ORF">SR187_4570</name>
</gene>
<name>A0A2Z5TVU8_9STRE</name>
<evidence type="ECO:0000313" key="1">
    <source>
        <dbReference type="EMBL" id="BBA92522.1"/>
    </source>
</evidence>
<organism evidence="1 2">
    <name type="scientific">Streptococcus ruminantium</name>
    <dbReference type="NCBI Taxonomy" id="1917441"/>
    <lineage>
        <taxon>Bacteria</taxon>
        <taxon>Bacillati</taxon>
        <taxon>Bacillota</taxon>
        <taxon>Bacilli</taxon>
        <taxon>Lactobacillales</taxon>
        <taxon>Streptococcaceae</taxon>
        <taxon>Streptococcus</taxon>
    </lineage>
</organism>
<dbReference type="KEGG" id="srq:SR187_4570"/>
<proteinExistence type="predicted"/>
<dbReference type="AlphaFoldDB" id="A0A2Z5TVU8"/>
<dbReference type="EMBL" id="AP018400">
    <property type="protein sequence ID" value="BBA92522.1"/>
    <property type="molecule type" value="Genomic_DNA"/>
</dbReference>
<sequence>MIKAIEKTNGYGCKTKKYSRYAETIRINSKIGNKILIALAKSYQSTSLFIGPEQVKFGSESYKVEGECDKFHFP</sequence>
<reference evidence="1 2" key="1">
    <citation type="journal article" date="2018" name="Genome Biol. Evol.">
        <title>Complete Genome Sequence of Streptococcus ruminantium sp. nov. GUT-187T (=DSM 104980T =JCM 31869T), the Type Strain of S. ruminantium, and Comparison with Genome Sequences of Streptococcus suis Strains.</title>
        <authorList>
            <person name="Tohya M."/>
            <person name="Sekizaki T."/>
            <person name="Miyoshi-Akiyama T."/>
        </authorList>
    </citation>
    <scope>NUCLEOTIDE SEQUENCE [LARGE SCALE GENOMIC DNA]</scope>
    <source>
        <strain evidence="1 2">GUT187T</strain>
    </source>
</reference>
<dbReference type="GeneID" id="52229470"/>
<dbReference type="RefSeq" id="WP_120171641.1">
    <property type="nucleotide sequence ID" value="NZ_AP018400.1"/>
</dbReference>
<accession>A0A2Z5TVU8</accession>
<protein>
    <submittedName>
        <fullName evidence="1">Uncharacterized protein</fullName>
    </submittedName>
</protein>
<dbReference type="Proteomes" id="UP000269331">
    <property type="component" value="Chromosome"/>
</dbReference>
<evidence type="ECO:0000313" key="2">
    <source>
        <dbReference type="Proteomes" id="UP000269331"/>
    </source>
</evidence>